<reference evidence="2" key="1">
    <citation type="journal article" date="2010" name="Genome Biol.">
        <title>Genome sequence of the necrotrophic plant pathogen Pythium ultimum reveals original pathogenicity mechanisms and effector repertoire.</title>
        <authorList>
            <person name="Levesque C.A."/>
            <person name="Brouwer H."/>
            <person name="Cano L."/>
            <person name="Hamilton J.P."/>
            <person name="Holt C."/>
            <person name="Huitema E."/>
            <person name="Raffaele S."/>
            <person name="Robideau G.P."/>
            <person name="Thines M."/>
            <person name="Win J."/>
            <person name="Zerillo M.M."/>
            <person name="Beakes G.W."/>
            <person name="Boore J.L."/>
            <person name="Busam D."/>
            <person name="Dumas B."/>
            <person name="Ferriera S."/>
            <person name="Fuerstenberg S.I."/>
            <person name="Gachon C.M."/>
            <person name="Gaulin E."/>
            <person name="Govers F."/>
            <person name="Grenville-Briggs L."/>
            <person name="Horner N."/>
            <person name="Hostetler J."/>
            <person name="Jiang R.H."/>
            <person name="Johnson J."/>
            <person name="Krajaejun T."/>
            <person name="Lin H."/>
            <person name="Meijer H.J."/>
            <person name="Moore B."/>
            <person name="Morris P."/>
            <person name="Phuntmart V."/>
            <person name="Puiu D."/>
            <person name="Shetty J."/>
            <person name="Stajich J.E."/>
            <person name="Tripathy S."/>
            <person name="Wawra S."/>
            <person name="van West P."/>
            <person name="Whitty B.R."/>
            <person name="Coutinho P.M."/>
            <person name="Henrissat B."/>
            <person name="Martin F."/>
            <person name="Thomas P.D."/>
            <person name="Tyler B.M."/>
            <person name="De Vries R.P."/>
            <person name="Kamoun S."/>
            <person name="Yandell M."/>
            <person name="Tisserat N."/>
            <person name="Buell C.R."/>
        </authorList>
    </citation>
    <scope>NUCLEOTIDE SEQUENCE</scope>
    <source>
        <strain evidence="2">DAOM:BR144</strain>
    </source>
</reference>
<reference evidence="2" key="2">
    <citation type="submission" date="2010-04" db="EMBL/GenBank/DDBJ databases">
        <authorList>
            <person name="Buell R."/>
            <person name="Hamilton J."/>
            <person name="Hostetler J."/>
        </authorList>
    </citation>
    <scope>NUCLEOTIDE SEQUENCE [LARGE SCALE GENOMIC DNA]</scope>
    <source>
        <strain evidence="2">DAOM:BR144</strain>
    </source>
</reference>
<dbReference type="VEuPathDB" id="FungiDB:PYU1_G015023"/>
<dbReference type="Proteomes" id="UP000019132">
    <property type="component" value="Unassembled WGS sequence"/>
</dbReference>
<proteinExistence type="predicted"/>
<evidence type="ECO:0000313" key="1">
    <source>
        <dbReference type="EnsemblProtists" id="PYU1_T015054"/>
    </source>
</evidence>
<dbReference type="EMBL" id="ADOS01000200">
    <property type="status" value="NOT_ANNOTATED_CDS"/>
    <property type="molecule type" value="Genomic_DNA"/>
</dbReference>
<dbReference type="HOGENOM" id="CLU_1135447_0_0_1"/>
<dbReference type="AlphaFoldDB" id="K3XCV5"/>
<dbReference type="EnsemblProtists" id="PYU1_T015054">
    <property type="protein sequence ID" value="PYU1_T015054"/>
    <property type="gene ID" value="PYU1_G015023"/>
</dbReference>
<dbReference type="eggNOG" id="ENOG502T3XI">
    <property type="taxonomic scope" value="Eukaryota"/>
</dbReference>
<name>K3XCV5_GLOUD</name>
<keyword evidence="2" id="KW-1185">Reference proteome</keyword>
<reference evidence="1" key="3">
    <citation type="submission" date="2015-02" db="UniProtKB">
        <authorList>
            <consortium name="EnsemblProtists"/>
        </authorList>
    </citation>
    <scope>IDENTIFICATION</scope>
    <source>
        <strain evidence="1">DAOM BR144</strain>
    </source>
</reference>
<organism evidence="1 2">
    <name type="scientific">Globisporangium ultimum (strain ATCC 200006 / CBS 805.95 / DAOM BR144)</name>
    <name type="common">Pythium ultimum</name>
    <dbReference type="NCBI Taxonomy" id="431595"/>
    <lineage>
        <taxon>Eukaryota</taxon>
        <taxon>Sar</taxon>
        <taxon>Stramenopiles</taxon>
        <taxon>Oomycota</taxon>
        <taxon>Peronosporomycetes</taxon>
        <taxon>Pythiales</taxon>
        <taxon>Pythiaceae</taxon>
        <taxon>Globisporangium</taxon>
    </lineage>
</organism>
<accession>K3XCV5</accession>
<dbReference type="InParanoid" id="K3XCV5"/>
<protein>
    <submittedName>
        <fullName evidence="1">Uncharacterized protein</fullName>
    </submittedName>
</protein>
<evidence type="ECO:0000313" key="2">
    <source>
        <dbReference type="Proteomes" id="UP000019132"/>
    </source>
</evidence>
<sequence>MGGSNVHPSNSKPDPINLNLFYRLNRSSSCAVLVKLDTLNNFFMWLANADDGRQLQASTHYNYVRTLVIYFQWKTYGLGRSEFTSALQAIEQVQQNLNFHKRNLQQNADKHARFANFPSIVDIVGFMQAELRPKAEAAREAFETFATWEMYEPLRNYILFALRVTALTQRLQVYNELSIDDITYKSDYAVLTLKKHKTDYKYGPVTTALRPRDLQTFKAYLEARSDVAALSCKNLFVGRDGKKEN</sequence>